<organism evidence="2 3">
    <name type="scientific">Zophobas morio</name>
    <dbReference type="NCBI Taxonomy" id="2755281"/>
    <lineage>
        <taxon>Eukaryota</taxon>
        <taxon>Metazoa</taxon>
        <taxon>Ecdysozoa</taxon>
        <taxon>Arthropoda</taxon>
        <taxon>Hexapoda</taxon>
        <taxon>Insecta</taxon>
        <taxon>Pterygota</taxon>
        <taxon>Neoptera</taxon>
        <taxon>Endopterygota</taxon>
        <taxon>Coleoptera</taxon>
        <taxon>Polyphaga</taxon>
        <taxon>Cucujiformia</taxon>
        <taxon>Tenebrionidae</taxon>
        <taxon>Zophobas</taxon>
    </lineage>
</organism>
<name>A0AA38ML70_9CUCU</name>
<sequence>MIWFSLLFFCLLLQTIGPQSNACSTNGPSQPEVLGDVLDLLLPVGDGPNVWLVLTHLRTKCSSNSSVRTRSCLNGLQFGEMINLLVGPLFDLAQNRSVV</sequence>
<accession>A0AA38ML70</accession>
<feature type="chain" id="PRO_5041351047" description="Secreted protein" evidence="1">
    <location>
        <begin position="23"/>
        <end position="99"/>
    </location>
</feature>
<evidence type="ECO:0008006" key="4">
    <source>
        <dbReference type="Google" id="ProtNLM"/>
    </source>
</evidence>
<reference evidence="2" key="1">
    <citation type="journal article" date="2023" name="G3 (Bethesda)">
        <title>Whole genome assemblies of Zophobas morio and Tenebrio molitor.</title>
        <authorList>
            <person name="Kaur S."/>
            <person name="Stinson S.A."/>
            <person name="diCenzo G.C."/>
        </authorList>
    </citation>
    <scope>NUCLEOTIDE SEQUENCE</scope>
    <source>
        <strain evidence="2">QUZm001</strain>
    </source>
</reference>
<evidence type="ECO:0000313" key="2">
    <source>
        <dbReference type="EMBL" id="KAJ3661790.1"/>
    </source>
</evidence>
<dbReference type="EMBL" id="JALNTZ010000002">
    <property type="protein sequence ID" value="KAJ3661790.1"/>
    <property type="molecule type" value="Genomic_DNA"/>
</dbReference>
<evidence type="ECO:0000313" key="3">
    <source>
        <dbReference type="Proteomes" id="UP001168821"/>
    </source>
</evidence>
<evidence type="ECO:0000256" key="1">
    <source>
        <dbReference type="SAM" id="SignalP"/>
    </source>
</evidence>
<comment type="caution">
    <text evidence="2">The sequence shown here is derived from an EMBL/GenBank/DDBJ whole genome shotgun (WGS) entry which is preliminary data.</text>
</comment>
<proteinExistence type="predicted"/>
<dbReference type="AlphaFoldDB" id="A0AA38ML70"/>
<keyword evidence="3" id="KW-1185">Reference proteome</keyword>
<feature type="signal peptide" evidence="1">
    <location>
        <begin position="1"/>
        <end position="22"/>
    </location>
</feature>
<protein>
    <recommendedName>
        <fullName evidence="4">Secreted protein</fullName>
    </recommendedName>
</protein>
<gene>
    <name evidence="2" type="ORF">Zmor_006174</name>
</gene>
<dbReference type="Proteomes" id="UP001168821">
    <property type="component" value="Unassembled WGS sequence"/>
</dbReference>
<keyword evidence="1" id="KW-0732">Signal</keyword>